<dbReference type="EMBL" id="LAZR01012325">
    <property type="protein sequence ID" value="KKM27422.1"/>
    <property type="molecule type" value="Genomic_DNA"/>
</dbReference>
<protein>
    <submittedName>
        <fullName evidence="1">Uncharacterized protein</fullName>
    </submittedName>
</protein>
<dbReference type="AlphaFoldDB" id="A0A0F9IIP2"/>
<sequence>MSREILALKRREDGTFEIYADGKLVEEYIADENTWGALLPIKLWRHFNEIVERRIKDGN</sequence>
<accession>A0A0F9IIP2</accession>
<name>A0A0F9IIP2_9ZZZZ</name>
<organism evidence="1">
    <name type="scientific">marine sediment metagenome</name>
    <dbReference type="NCBI Taxonomy" id="412755"/>
    <lineage>
        <taxon>unclassified sequences</taxon>
        <taxon>metagenomes</taxon>
        <taxon>ecological metagenomes</taxon>
    </lineage>
</organism>
<proteinExistence type="predicted"/>
<evidence type="ECO:0000313" key="1">
    <source>
        <dbReference type="EMBL" id="KKM27422.1"/>
    </source>
</evidence>
<reference evidence="1" key="1">
    <citation type="journal article" date="2015" name="Nature">
        <title>Complex archaea that bridge the gap between prokaryotes and eukaryotes.</title>
        <authorList>
            <person name="Spang A."/>
            <person name="Saw J.H."/>
            <person name="Jorgensen S.L."/>
            <person name="Zaremba-Niedzwiedzka K."/>
            <person name="Martijn J."/>
            <person name="Lind A.E."/>
            <person name="van Eijk R."/>
            <person name="Schleper C."/>
            <person name="Guy L."/>
            <person name="Ettema T.J."/>
        </authorList>
    </citation>
    <scope>NUCLEOTIDE SEQUENCE</scope>
</reference>
<comment type="caution">
    <text evidence="1">The sequence shown here is derived from an EMBL/GenBank/DDBJ whole genome shotgun (WGS) entry which is preliminary data.</text>
</comment>
<gene>
    <name evidence="1" type="ORF">LCGC14_1574960</name>
</gene>